<keyword evidence="2" id="KW-0472">Membrane</keyword>
<organism evidence="3 4">
    <name type="scientific">Colletotrichum zoysiae</name>
    <dbReference type="NCBI Taxonomy" id="1216348"/>
    <lineage>
        <taxon>Eukaryota</taxon>
        <taxon>Fungi</taxon>
        <taxon>Dikarya</taxon>
        <taxon>Ascomycota</taxon>
        <taxon>Pezizomycotina</taxon>
        <taxon>Sordariomycetes</taxon>
        <taxon>Hypocreomycetidae</taxon>
        <taxon>Glomerellales</taxon>
        <taxon>Glomerellaceae</taxon>
        <taxon>Colletotrichum</taxon>
        <taxon>Colletotrichum graminicola species complex</taxon>
    </lineage>
</organism>
<keyword evidence="2" id="KW-1133">Transmembrane helix</keyword>
<dbReference type="EMBL" id="MU842823">
    <property type="protein sequence ID" value="KAK2033284.1"/>
    <property type="molecule type" value="Genomic_DNA"/>
</dbReference>
<evidence type="ECO:0000313" key="3">
    <source>
        <dbReference type="EMBL" id="KAK2033284.1"/>
    </source>
</evidence>
<evidence type="ECO:0000313" key="4">
    <source>
        <dbReference type="Proteomes" id="UP001232148"/>
    </source>
</evidence>
<keyword evidence="2" id="KW-0812">Transmembrane</keyword>
<feature type="region of interest" description="Disordered" evidence="1">
    <location>
        <begin position="147"/>
        <end position="174"/>
    </location>
</feature>
<gene>
    <name evidence="3" type="ORF">LX32DRAFT_103750</name>
</gene>
<comment type="caution">
    <text evidence="3">The sequence shown here is derived from an EMBL/GenBank/DDBJ whole genome shotgun (WGS) entry which is preliminary data.</text>
</comment>
<evidence type="ECO:0000256" key="1">
    <source>
        <dbReference type="SAM" id="MobiDB-lite"/>
    </source>
</evidence>
<evidence type="ECO:0000256" key="2">
    <source>
        <dbReference type="SAM" id="Phobius"/>
    </source>
</evidence>
<name>A0AAD9M4R9_9PEZI</name>
<feature type="transmembrane region" description="Helical" evidence="2">
    <location>
        <begin position="74"/>
        <end position="91"/>
    </location>
</feature>
<keyword evidence="4" id="KW-1185">Reference proteome</keyword>
<accession>A0AAD9M4R9</accession>
<dbReference type="AlphaFoldDB" id="A0AAD9M4R9"/>
<protein>
    <submittedName>
        <fullName evidence="3">Uncharacterized protein</fullName>
    </submittedName>
</protein>
<dbReference type="Proteomes" id="UP001232148">
    <property type="component" value="Unassembled WGS sequence"/>
</dbReference>
<reference evidence="3" key="1">
    <citation type="submission" date="2021-06" db="EMBL/GenBank/DDBJ databases">
        <title>Comparative genomics, transcriptomics and evolutionary studies reveal genomic signatures of adaptation to plant cell wall in hemibiotrophic fungi.</title>
        <authorList>
            <consortium name="DOE Joint Genome Institute"/>
            <person name="Baroncelli R."/>
            <person name="Diaz J.F."/>
            <person name="Benocci T."/>
            <person name="Peng M."/>
            <person name="Battaglia E."/>
            <person name="Haridas S."/>
            <person name="Andreopoulos W."/>
            <person name="Labutti K."/>
            <person name="Pangilinan J."/>
            <person name="Floch G.L."/>
            <person name="Makela M.R."/>
            <person name="Henrissat B."/>
            <person name="Grigoriev I.V."/>
            <person name="Crouch J.A."/>
            <person name="De Vries R.P."/>
            <person name="Sukno S.A."/>
            <person name="Thon M.R."/>
        </authorList>
    </citation>
    <scope>NUCLEOTIDE SEQUENCE</scope>
    <source>
        <strain evidence="3">MAFF235873</strain>
    </source>
</reference>
<sequence length="174" mass="19754">MLCTTLIRTDNSRLDRKLISIGSKSIIPRARDEIHKLRIKIKSRKVTSSSNSLPDPPYLHMKWGGEGRYSSSPFFFSFFFFFFLFLFLFWSSHLQFSASVKWDERDHGDEPLPSSLFSTIASSRQKQHCGLICVGFSPFGPSRYSVARPPRPKPLASIRSPFLSNSPGGTLHPP</sequence>
<proteinExistence type="predicted"/>